<accession>A0AAD4W704</accession>
<evidence type="ECO:0000313" key="1">
    <source>
        <dbReference type="EMBL" id="KAI5336632.1"/>
    </source>
</evidence>
<reference evidence="1 2" key="1">
    <citation type="journal article" date="2022" name="G3 (Bethesda)">
        <title>Whole-genome sequence and methylome profiling of the almond [Prunus dulcis (Mill.) D.A. Webb] cultivar 'Nonpareil'.</title>
        <authorList>
            <person name="D'Amico-Willman K.M."/>
            <person name="Ouma W.Z."/>
            <person name="Meulia T."/>
            <person name="Sideli G.M."/>
            <person name="Gradziel T.M."/>
            <person name="Fresnedo-Ramirez J."/>
        </authorList>
    </citation>
    <scope>NUCLEOTIDE SEQUENCE [LARGE SCALE GENOMIC DNA]</scope>
    <source>
        <strain evidence="1">Clone GOH B32 T37-40</strain>
    </source>
</reference>
<organism evidence="1 2">
    <name type="scientific">Prunus dulcis</name>
    <name type="common">Almond</name>
    <name type="synonym">Amygdalus dulcis</name>
    <dbReference type="NCBI Taxonomy" id="3755"/>
    <lineage>
        <taxon>Eukaryota</taxon>
        <taxon>Viridiplantae</taxon>
        <taxon>Streptophyta</taxon>
        <taxon>Embryophyta</taxon>
        <taxon>Tracheophyta</taxon>
        <taxon>Spermatophyta</taxon>
        <taxon>Magnoliopsida</taxon>
        <taxon>eudicotyledons</taxon>
        <taxon>Gunneridae</taxon>
        <taxon>Pentapetalae</taxon>
        <taxon>rosids</taxon>
        <taxon>fabids</taxon>
        <taxon>Rosales</taxon>
        <taxon>Rosaceae</taxon>
        <taxon>Amygdaloideae</taxon>
        <taxon>Amygdaleae</taxon>
        <taxon>Prunus</taxon>
    </lineage>
</organism>
<protein>
    <submittedName>
        <fullName evidence="1">Uncharacterized protein</fullName>
    </submittedName>
</protein>
<comment type="caution">
    <text evidence="1">The sequence shown here is derived from an EMBL/GenBank/DDBJ whole genome shotgun (WGS) entry which is preliminary data.</text>
</comment>
<sequence length="90" mass="10029">MARSVWCSQFSTGISCSPTPTTAILPEPDVAYRRSGDVCKLLIHLLSTYRYEGDEISVPLAKKEAKILHEKISGKAYNDVELIRIFSAKI</sequence>
<evidence type="ECO:0000313" key="2">
    <source>
        <dbReference type="Proteomes" id="UP001054821"/>
    </source>
</evidence>
<name>A0AAD4W704_PRUDU</name>
<dbReference type="Proteomes" id="UP001054821">
    <property type="component" value="Chromosome 3"/>
</dbReference>
<gene>
    <name evidence="1" type="ORF">L3X38_015900</name>
</gene>
<dbReference type="EMBL" id="JAJFAZ020000003">
    <property type="protein sequence ID" value="KAI5336632.1"/>
    <property type="molecule type" value="Genomic_DNA"/>
</dbReference>
<dbReference type="AlphaFoldDB" id="A0AAD4W704"/>
<dbReference type="SUPFAM" id="SSF47874">
    <property type="entry name" value="Annexin"/>
    <property type="match status" value="1"/>
</dbReference>
<dbReference type="PROSITE" id="PS51257">
    <property type="entry name" value="PROKAR_LIPOPROTEIN"/>
    <property type="match status" value="1"/>
</dbReference>
<keyword evidence="2" id="KW-1185">Reference proteome</keyword>
<dbReference type="InterPro" id="IPR037104">
    <property type="entry name" value="Annexin_sf"/>
</dbReference>
<dbReference type="GO" id="GO:0005544">
    <property type="term" value="F:calcium-dependent phospholipid binding"/>
    <property type="evidence" value="ECO:0007669"/>
    <property type="project" value="InterPro"/>
</dbReference>
<dbReference type="GO" id="GO:0005509">
    <property type="term" value="F:calcium ion binding"/>
    <property type="evidence" value="ECO:0007669"/>
    <property type="project" value="InterPro"/>
</dbReference>
<dbReference type="Gene3D" id="1.10.220.10">
    <property type="entry name" value="Annexin"/>
    <property type="match status" value="1"/>
</dbReference>
<proteinExistence type="predicted"/>